<dbReference type="PANTHER" id="PTHR45958">
    <property type="entry name" value="RING-TYPE E3 UBIQUITIN TRANSFERASE"/>
    <property type="match status" value="1"/>
</dbReference>
<evidence type="ECO:0000313" key="2">
    <source>
        <dbReference type="Proteomes" id="UP001162972"/>
    </source>
</evidence>
<keyword evidence="2" id="KW-1185">Reference proteome</keyword>
<evidence type="ECO:0000313" key="1">
    <source>
        <dbReference type="EMBL" id="KAJ6429706.1"/>
    </source>
</evidence>
<accession>A0AAD6KUF3</accession>
<organism evidence="1 2">
    <name type="scientific">Salix udensis</name>
    <dbReference type="NCBI Taxonomy" id="889485"/>
    <lineage>
        <taxon>Eukaryota</taxon>
        <taxon>Viridiplantae</taxon>
        <taxon>Streptophyta</taxon>
        <taxon>Embryophyta</taxon>
        <taxon>Tracheophyta</taxon>
        <taxon>Spermatophyta</taxon>
        <taxon>Magnoliopsida</taxon>
        <taxon>eudicotyledons</taxon>
        <taxon>Gunneridae</taxon>
        <taxon>Pentapetalae</taxon>
        <taxon>rosids</taxon>
        <taxon>fabids</taxon>
        <taxon>Malpighiales</taxon>
        <taxon>Salicaceae</taxon>
        <taxon>Saliceae</taxon>
        <taxon>Salix</taxon>
    </lineage>
</organism>
<comment type="caution">
    <text evidence="1">The sequence shown here is derived from an EMBL/GenBank/DDBJ whole genome shotgun (WGS) entry which is preliminary data.</text>
</comment>
<dbReference type="PANTHER" id="PTHR45958:SF4">
    <property type="entry name" value="U-BOX DOMAIN-CONTAINING PROTEIN 42-RELATED"/>
    <property type="match status" value="1"/>
</dbReference>
<name>A0AAD6KUF3_9ROSI</name>
<protein>
    <submittedName>
        <fullName evidence="1">Uncharacterized protein</fullName>
    </submittedName>
</protein>
<dbReference type="AlphaFoldDB" id="A0AAD6KUF3"/>
<dbReference type="InterPro" id="IPR052608">
    <property type="entry name" value="U-box_domain_protein"/>
</dbReference>
<dbReference type="EMBL" id="JAPFFJ010000004">
    <property type="protein sequence ID" value="KAJ6429706.1"/>
    <property type="molecule type" value="Genomic_DNA"/>
</dbReference>
<gene>
    <name evidence="1" type="ORF">OIU84_021164</name>
</gene>
<proteinExistence type="predicted"/>
<sequence>MAPVKSLLWATSDQWQLERLVQWQNIILSDAFSGKTESLLLQVLQRSSIEYTQREGIGSSGSGWMSPGEDSAAFASIAEPLLTLISEKAVCTPNNATEILQSLSRSVTEAKDLVNKCQRGTSSNSESELKSSMSHLERVIKEMGACLTLIPSSTFQDQKYAEVAVQALSNEMLSANFEVGQSQGLQTKKLDPHKSFSEEARNEESLTIESDLYPASAEVSTDNSRVLKHSRLCRIPGTQKSLQAKETHQQ</sequence>
<dbReference type="Proteomes" id="UP001162972">
    <property type="component" value="Chromosome 8"/>
</dbReference>
<reference evidence="1 2" key="1">
    <citation type="journal article" date="2023" name="Int. J. Mol. Sci.">
        <title>De Novo Assembly and Annotation of 11 Diverse Shrub Willow (Salix) Genomes Reveals Novel Gene Organization in Sex-Linked Regions.</title>
        <authorList>
            <person name="Hyden B."/>
            <person name="Feng K."/>
            <person name="Yates T.B."/>
            <person name="Jawdy S."/>
            <person name="Cereghino C."/>
            <person name="Smart L.B."/>
            <person name="Muchero W."/>
        </authorList>
    </citation>
    <scope>NUCLEOTIDE SEQUENCE [LARGE SCALE GENOMIC DNA]</scope>
    <source>
        <tissue evidence="1">Shoot tip</tissue>
    </source>
</reference>